<evidence type="ECO:0000256" key="1">
    <source>
        <dbReference type="SAM" id="MobiDB-lite"/>
    </source>
</evidence>
<organism evidence="2 3">
    <name type="scientific">Saguinus oedipus</name>
    <name type="common">Cotton-top tamarin</name>
    <name type="synonym">Oedipomidas oedipus</name>
    <dbReference type="NCBI Taxonomy" id="9490"/>
    <lineage>
        <taxon>Eukaryota</taxon>
        <taxon>Metazoa</taxon>
        <taxon>Chordata</taxon>
        <taxon>Craniata</taxon>
        <taxon>Vertebrata</taxon>
        <taxon>Euteleostomi</taxon>
        <taxon>Mammalia</taxon>
        <taxon>Eutheria</taxon>
        <taxon>Euarchontoglires</taxon>
        <taxon>Primates</taxon>
        <taxon>Haplorrhini</taxon>
        <taxon>Platyrrhini</taxon>
        <taxon>Cebidae</taxon>
        <taxon>Callitrichinae</taxon>
        <taxon>Saguinus</taxon>
    </lineage>
</organism>
<protein>
    <submittedName>
        <fullName evidence="2">Uncharacterized protein</fullName>
    </submittedName>
</protein>
<dbReference type="InterPro" id="IPR014710">
    <property type="entry name" value="RmlC-like_jellyroll"/>
</dbReference>
<evidence type="ECO:0000313" key="3">
    <source>
        <dbReference type="Proteomes" id="UP001266305"/>
    </source>
</evidence>
<dbReference type="SUPFAM" id="SSF51182">
    <property type="entry name" value="RmlC-like cupins"/>
    <property type="match status" value="1"/>
</dbReference>
<proteinExistence type="predicted"/>
<comment type="caution">
    <text evidence="2">The sequence shown here is derived from an EMBL/GenBank/DDBJ whole genome shotgun (WGS) entry which is preliminary data.</text>
</comment>
<name>A0ABQ9U911_SAGOE</name>
<sequence>MVQAWYMDDAPGDPRQPHRPDPDRPVGLEQLRRLGVLYWKSVQTTPSPERPAELSPLGVRGSGLVPATLRMLSSGDGGRCLAPHWGALGVLRMLNSGVEGSAVSSQSLGCVAHAQQRSIRRVLRMLNSGAGGSYLCFSVMPGVSGGSRRVVGWGRFPRAVELAEIPGIG</sequence>
<dbReference type="EMBL" id="JASSZA010000015">
    <property type="protein sequence ID" value="KAK2093381.1"/>
    <property type="molecule type" value="Genomic_DNA"/>
</dbReference>
<reference evidence="2 3" key="1">
    <citation type="submission" date="2023-05" db="EMBL/GenBank/DDBJ databases">
        <title>B98-5 Cell Line De Novo Hybrid Assembly: An Optical Mapping Approach.</title>
        <authorList>
            <person name="Kananen K."/>
            <person name="Auerbach J.A."/>
            <person name="Kautto E."/>
            <person name="Blachly J.S."/>
        </authorList>
    </citation>
    <scope>NUCLEOTIDE SEQUENCE [LARGE SCALE GENOMIC DNA]</scope>
    <source>
        <strain evidence="2">B95-8</strain>
        <tissue evidence="2">Cell line</tissue>
    </source>
</reference>
<keyword evidence="3" id="KW-1185">Reference proteome</keyword>
<accession>A0ABQ9U911</accession>
<dbReference type="Proteomes" id="UP001266305">
    <property type="component" value="Unassembled WGS sequence"/>
</dbReference>
<dbReference type="Gene3D" id="2.60.120.10">
    <property type="entry name" value="Jelly Rolls"/>
    <property type="match status" value="1"/>
</dbReference>
<evidence type="ECO:0000313" key="2">
    <source>
        <dbReference type="EMBL" id="KAK2093381.1"/>
    </source>
</evidence>
<feature type="region of interest" description="Disordered" evidence="1">
    <location>
        <begin position="1"/>
        <end position="25"/>
    </location>
</feature>
<dbReference type="InterPro" id="IPR011051">
    <property type="entry name" value="RmlC_Cupin_sf"/>
</dbReference>
<feature type="compositionally biased region" description="Basic and acidic residues" evidence="1">
    <location>
        <begin position="15"/>
        <end position="25"/>
    </location>
</feature>
<gene>
    <name evidence="2" type="ORF">P7K49_029910</name>
</gene>